<evidence type="ECO:0000313" key="2">
    <source>
        <dbReference type="Proteomes" id="UP000823388"/>
    </source>
</evidence>
<gene>
    <name evidence="1" type="ORF">PVAP13_1KG003500</name>
</gene>
<dbReference type="AlphaFoldDB" id="A0A8T0X8N7"/>
<reference evidence="1" key="1">
    <citation type="submission" date="2020-05" db="EMBL/GenBank/DDBJ databases">
        <title>WGS assembly of Panicum virgatum.</title>
        <authorList>
            <person name="Lovell J.T."/>
            <person name="Jenkins J."/>
            <person name="Shu S."/>
            <person name="Juenger T.E."/>
            <person name="Schmutz J."/>
        </authorList>
    </citation>
    <scope>NUCLEOTIDE SEQUENCE</scope>
    <source>
        <strain evidence="1">AP13</strain>
    </source>
</reference>
<proteinExistence type="predicted"/>
<dbReference type="EMBL" id="CM029037">
    <property type="protein sequence ID" value="KAG2655317.1"/>
    <property type="molecule type" value="Genomic_DNA"/>
</dbReference>
<comment type="caution">
    <text evidence="1">The sequence shown here is derived from an EMBL/GenBank/DDBJ whole genome shotgun (WGS) entry which is preliminary data.</text>
</comment>
<accession>A0A8T0X8N7</accession>
<protein>
    <submittedName>
        <fullName evidence="1">Uncharacterized protein</fullName>
    </submittedName>
</protein>
<sequence>MYNSQTSCCLYKSQENSIQTTTVQTTYTVACLLTHLLGHWFEQITASQDLVAKKASDLEQNINGAHKIWHCISTT</sequence>
<keyword evidence="2" id="KW-1185">Reference proteome</keyword>
<evidence type="ECO:0000313" key="1">
    <source>
        <dbReference type="EMBL" id="KAG2655317.1"/>
    </source>
</evidence>
<organism evidence="1 2">
    <name type="scientific">Panicum virgatum</name>
    <name type="common">Blackwell switchgrass</name>
    <dbReference type="NCBI Taxonomy" id="38727"/>
    <lineage>
        <taxon>Eukaryota</taxon>
        <taxon>Viridiplantae</taxon>
        <taxon>Streptophyta</taxon>
        <taxon>Embryophyta</taxon>
        <taxon>Tracheophyta</taxon>
        <taxon>Spermatophyta</taxon>
        <taxon>Magnoliopsida</taxon>
        <taxon>Liliopsida</taxon>
        <taxon>Poales</taxon>
        <taxon>Poaceae</taxon>
        <taxon>PACMAD clade</taxon>
        <taxon>Panicoideae</taxon>
        <taxon>Panicodae</taxon>
        <taxon>Paniceae</taxon>
        <taxon>Panicinae</taxon>
        <taxon>Panicum</taxon>
        <taxon>Panicum sect. Hiantes</taxon>
    </lineage>
</organism>
<dbReference type="Proteomes" id="UP000823388">
    <property type="component" value="Chromosome 1K"/>
</dbReference>
<name>A0A8T0X8N7_PANVG</name>